<dbReference type="Proteomes" id="UP000214618">
    <property type="component" value="Chromosome"/>
</dbReference>
<feature type="domain" description="Histidine kinase" evidence="9">
    <location>
        <begin position="266"/>
        <end position="458"/>
    </location>
</feature>
<dbReference type="SUPFAM" id="SSF55874">
    <property type="entry name" value="ATPase domain of HSP90 chaperone/DNA topoisomerase II/histidine kinase"/>
    <property type="match status" value="1"/>
</dbReference>
<evidence type="ECO:0000256" key="7">
    <source>
        <dbReference type="ARBA" id="ARBA00022840"/>
    </source>
</evidence>
<dbReference type="EMBL" id="CP017704">
    <property type="protein sequence ID" value="ASS95167.1"/>
    <property type="molecule type" value="Genomic_DNA"/>
</dbReference>
<protein>
    <recommendedName>
        <fullName evidence="2">histidine kinase</fullName>
        <ecNumber evidence="2">2.7.13.3</ecNumber>
    </recommendedName>
</protein>
<dbReference type="GeneID" id="56474139"/>
<keyword evidence="5" id="KW-0547">Nucleotide-binding</keyword>
<gene>
    <name evidence="10" type="ORF">BS1321_15365</name>
</gene>
<evidence type="ECO:0000256" key="5">
    <source>
        <dbReference type="ARBA" id="ARBA00022741"/>
    </source>
</evidence>
<evidence type="ECO:0000256" key="1">
    <source>
        <dbReference type="ARBA" id="ARBA00000085"/>
    </source>
</evidence>
<comment type="catalytic activity">
    <reaction evidence="1">
        <text>ATP + protein L-histidine = ADP + protein N-phospho-L-histidine.</text>
        <dbReference type="EC" id="2.7.13.3"/>
    </reaction>
</comment>
<evidence type="ECO:0000256" key="4">
    <source>
        <dbReference type="ARBA" id="ARBA00022679"/>
    </source>
</evidence>
<dbReference type="Gene3D" id="3.30.450.20">
    <property type="entry name" value="PAS domain"/>
    <property type="match status" value="1"/>
</dbReference>
<dbReference type="InterPro" id="IPR022066">
    <property type="entry name" value="PdtaS_GAF"/>
</dbReference>
<evidence type="ECO:0000256" key="2">
    <source>
        <dbReference type="ARBA" id="ARBA00012438"/>
    </source>
</evidence>
<dbReference type="GO" id="GO:0000160">
    <property type="term" value="P:phosphorelay signal transduction system"/>
    <property type="evidence" value="ECO:0007669"/>
    <property type="project" value="UniProtKB-KW"/>
</dbReference>
<evidence type="ECO:0000313" key="11">
    <source>
        <dbReference type="Proteomes" id="UP000214618"/>
    </source>
</evidence>
<dbReference type="InterPro" id="IPR003594">
    <property type="entry name" value="HATPase_dom"/>
</dbReference>
<sequence>MERTMTVRELCELHTHLLDKDIQILENLSTNLSLIANLNKANVFIDCPVREGKHAIVVAEACGQSVKSVYDHPVVGKFAYEAFEPAVFYVLRTGKDMFVNRALTQEGAMVQQSVVPIKGECNRVIAVLIMEKVIHEEPETSNQFDRQDQQNSLVPEFIEESIFLINNQNRLVYTNPAAINLVSEICLTDCVLGESIFDYFPGLADVLASKEDILMKEMNIGKKIFQIKKFHLGNKNSNETFIIIRDLTELRDKERELISKSVAIREIHHRVKNNLQTVASLLRLQMRLGAPEESKPHLLVSLNRVLSISSVYEIILASSQVDHVDLLELIRKIGDMIVYTEDHARQSLSIEYSGGELHSIDSDIGISVALVVNELIQNCVKHAFKEGTEGKITVCFQKDGPELEIQVRDDGIGYSQASKPSLGLDIIRMTVENDLEGEFSIHQIKEGTLASVRFPYKR</sequence>
<dbReference type="Gene3D" id="3.30.450.280">
    <property type="entry name" value="GAF domain"/>
    <property type="match status" value="1"/>
</dbReference>
<proteinExistence type="predicted"/>
<dbReference type="GO" id="GO:0004673">
    <property type="term" value="F:protein histidine kinase activity"/>
    <property type="evidence" value="ECO:0007669"/>
    <property type="project" value="UniProtKB-EC"/>
</dbReference>
<dbReference type="SMART" id="SM00387">
    <property type="entry name" value="HATPase_c"/>
    <property type="match status" value="1"/>
</dbReference>
<dbReference type="PANTHER" id="PTHR41523">
    <property type="entry name" value="TWO-COMPONENT SYSTEM SENSOR PROTEIN"/>
    <property type="match status" value="1"/>
</dbReference>
<dbReference type="OrthoDB" id="9767435at2"/>
<keyword evidence="6 10" id="KW-0418">Kinase</keyword>
<keyword evidence="4" id="KW-0808">Transferase</keyword>
<dbReference type="InterPro" id="IPR038424">
    <property type="entry name" value="H_kinase_PdtaS_GAF_sf"/>
</dbReference>
<dbReference type="AlphaFoldDB" id="A0A223EIU6"/>
<dbReference type="InterPro" id="IPR036890">
    <property type="entry name" value="HATPase_C_sf"/>
</dbReference>
<dbReference type="Pfam" id="PF07568">
    <property type="entry name" value="HisKA_2"/>
    <property type="match status" value="1"/>
</dbReference>
<dbReference type="Gene3D" id="3.30.565.10">
    <property type="entry name" value="Histidine kinase-like ATPase, C-terminal domain"/>
    <property type="match status" value="1"/>
</dbReference>
<evidence type="ECO:0000259" key="9">
    <source>
        <dbReference type="PROSITE" id="PS50109"/>
    </source>
</evidence>
<dbReference type="PANTHER" id="PTHR41523:SF8">
    <property type="entry name" value="ETHYLENE RESPONSE SENSOR PROTEIN"/>
    <property type="match status" value="1"/>
</dbReference>
<evidence type="ECO:0000256" key="3">
    <source>
        <dbReference type="ARBA" id="ARBA00022553"/>
    </source>
</evidence>
<keyword evidence="8" id="KW-0902">Two-component regulatory system</keyword>
<evidence type="ECO:0000256" key="8">
    <source>
        <dbReference type="ARBA" id="ARBA00023012"/>
    </source>
</evidence>
<reference evidence="10 11" key="1">
    <citation type="submission" date="2016-10" db="EMBL/GenBank/DDBJ databases">
        <title>The whole genome sequencing and assembly of Bacillus simplex DSM 1321 strain.</title>
        <authorList>
            <person name="Park M.-K."/>
            <person name="Lee Y.-J."/>
            <person name="Yi H."/>
            <person name="Bahn Y.-S."/>
            <person name="Kim J.F."/>
            <person name="Lee D.-W."/>
        </authorList>
    </citation>
    <scope>NUCLEOTIDE SEQUENCE [LARGE SCALE GENOMIC DNA]</scope>
    <source>
        <strain evidence="10 11">DSM 1321</strain>
    </source>
</reference>
<accession>A0A223EIU6</accession>
<dbReference type="Pfam" id="PF12282">
    <property type="entry name" value="GAF_PdtaS"/>
    <property type="match status" value="1"/>
</dbReference>
<dbReference type="EC" id="2.7.13.3" evidence="2"/>
<evidence type="ECO:0000256" key="6">
    <source>
        <dbReference type="ARBA" id="ARBA00022777"/>
    </source>
</evidence>
<keyword evidence="3" id="KW-0597">Phosphoprotein</keyword>
<dbReference type="InterPro" id="IPR011495">
    <property type="entry name" value="Sig_transdc_His_kin_sub2_dim/P"/>
</dbReference>
<organism evidence="10 11">
    <name type="scientific">Peribacillus simplex NBRC 15720 = DSM 1321</name>
    <dbReference type="NCBI Taxonomy" id="1349754"/>
    <lineage>
        <taxon>Bacteria</taxon>
        <taxon>Bacillati</taxon>
        <taxon>Bacillota</taxon>
        <taxon>Bacilli</taxon>
        <taxon>Bacillales</taxon>
        <taxon>Bacillaceae</taxon>
        <taxon>Peribacillus</taxon>
    </lineage>
</organism>
<keyword evidence="7" id="KW-0067">ATP-binding</keyword>
<dbReference type="PROSITE" id="PS50109">
    <property type="entry name" value="HIS_KIN"/>
    <property type="match status" value="1"/>
</dbReference>
<dbReference type="Pfam" id="PF13581">
    <property type="entry name" value="HATPase_c_2"/>
    <property type="match status" value="1"/>
</dbReference>
<dbReference type="GO" id="GO:0005524">
    <property type="term" value="F:ATP binding"/>
    <property type="evidence" value="ECO:0007669"/>
    <property type="project" value="UniProtKB-KW"/>
</dbReference>
<dbReference type="InterPro" id="IPR005467">
    <property type="entry name" value="His_kinase_dom"/>
</dbReference>
<dbReference type="RefSeq" id="WP_063234920.1">
    <property type="nucleotide sequence ID" value="NZ_BCVO01000018.1"/>
</dbReference>
<evidence type="ECO:0000313" key="10">
    <source>
        <dbReference type="EMBL" id="ASS95167.1"/>
    </source>
</evidence>
<name>A0A223EIU6_9BACI</name>